<protein>
    <submittedName>
        <fullName evidence="1">Iron-sulfur cluster assembly transcription factor IscR</fullName>
    </submittedName>
</protein>
<name>A0ABM5MTA1_RICCA</name>
<evidence type="ECO:0000313" key="2">
    <source>
        <dbReference type="Proteomes" id="UP000007878"/>
    </source>
</evidence>
<sequence length="49" mass="5730">MTTYYKKSVKTCIPNTIKCNSHKLWTGLGKHIRDYFEKISIKDALNLNI</sequence>
<dbReference type="EMBL" id="CP003304">
    <property type="protein sequence ID" value="AFB21012.1"/>
    <property type="molecule type" value="Genomic_DNA"/>
</dbReference>
<accession>A0ABM5MTA1</accession>
<proteinExistence type="predicted"/>
<evidence type="ECO:0000313" key="1">
    <source>
        <dbReference type="EMBL" id="AFB21012.1"/>
    </source>
</evidence>
<organism evidence="1 2">
    <name type="scientific">Rickettsia canadensis str. CA410</name>
    <dbReference type="NCBI Taxonomy" id="1105107"/>
    <lineage>
        <taxon>Bacteria</taxon>
        <taxon>Pseudomonadati</taxon>
        <taxon>Pseudomonadota</taxon>
        <taxon>Alphaproteobacteria</taxon>
        <taxon>Rickettsiales</taxon>
        <taxon>Rickettsiaceae</taxon>
        <taxon>Rickettsieae</taxon>
        <taxon>Rickettsia</taxon>
        <taxon>belli group</taxon>
    </lineage>
</organism>
<reference evidence="2" key="1">
    <citation type="submission" date="2012-02" db="EMBL/GenBank/DDBJ databases">
        <title>Complete genome sequence of Rickettsia parkeri strain Portsmouth.</title>
        <authorList>
            <person name="Johnson S.L."/>
            <person name="Munk A.C."/>
            <person name="Han S."/>
            <person name="Bruce D.C."/>
            <person name="Dasch G.A."/>
        </authorList>
    </citation>
    <scope>NUCLEOTIDE SEQUENCE [LARGE SCALE GENOMIC DNA]</scope>
    <source>
        <strain evidence="2">CA410</strain>
    </source>
</reference>
<gene>
    <name evidence="1" type="ORF">RCA_02195</name>
</gene>
<dbReference type="Proteomes" id="UP000007878">
    <property type="component" value="Chromosome"/>
</dbReference>
<keyword evidence="2" id="KW-1185">Reference proteome</keyword>